<dbReference type="InterPro" id="IPR001345">
    <property type="entry name" value="PG/BPGM_mutase_AS"/>
</dbReference>
<evidence type="ECO:0000313" key="9">
    <source>
        <dbReference type="EMBL" id="CDR34629.1"/>
    </source>
</evidence>
<keyword evidence="4 5" id="KW-0413">Isomerase</keyword>
<evidence type="ECO:0000256" key="8">
    <source>
        <dbReference type="PIRSR" id="PIRSR613078-3"/>
    </source>
</evidence>
<dbReference type="InterPro" id="IPR029033">
    <property type="entry name" value="His_PPase_superfam"/>
</dbReference>
<feature type="site" description="Transition state stabilizer" evidence="5 8">
    <location>
        <position position="181"/>
    </location>
</feature>
<dbReference type="HAMAP" id="MF_01039">
    <property type="entry name" value="PGAM_GpmA"/>
    <property type="match status" value="1"/>
</dbReference>
<evidence type="ECO:0000256" key="4">
    <source>
        <dbReference type="ARBA" id="ARBA00023235"/>
    </source>
</evidence>
<name>A0A090E1L2_9BACT</name>
<comment type="pathway">
    <text evidence="5">Carbohydrate degradation; glycolysis; pyruvate from D-glyceraldehyde 3-phosphate: step 3/5.</text>
</comment>
<dbReference type="NCBIfam" id="NF002217">
    <property type="entry name" value="PRK01112.1"/>
    <property type="match status" value="1"/>
</dbReference>
<dbReference type="GO" id="GO:0006094">
    <property type="term" value="P:gluconeogenesis"/>
    <property type="evidence" value="ECO:0007669"/>
    <property type="project" value="UniProtKB-UniRule"/>
</dbReference>
<dbReference type="PIRSF" id="PIRSF000709">
    <property type="entry name" value="6PFK_2-Ptase"/>
    <property type="match status" value="1"/>
</dbReference>
<dbReference type="OrthoDB" id="9781415at2"/>
<evidence type="ECO:0000256" key="6">
    <source>
        <dbReference type="PIRSR" id="PIRSR613078-1"/>
    </source>
</evidence>
<comment type="function">
    <text evidence="5">Catalyzes the interconversion of 2-phosphoglycerate and 3-phosphoglycerate.</text>
</comment>
<dbReference type="PROSITE" id="PS00175">
    <property type="entry name" value="PG_MUTASE"/>
    <property type="match status" value="1"/>
</dbReference>
<keyword evidence="3 5" id="KW-0324">Glycolysis</keyword>
<organism evidence="9 10">
    <name type="scientific">Candidatus Criblamydia sequanensis CRIB-18</name>
    <dbReference type="NCBI Taxonomy" id="1437425"/>
    <lineage>
        <taxon>Bacteria</taxon>
        <taxon>Pseudomonadati</taxon>
        <taxon>Chlamydiota</taxon>
        <taxon>Chlamydiia</taxon>
        <taxon>Parachlamydiales</taxon>
        <taxon>Candidatus Criblamydiaceae</taxon>
        <taxon>Candidatus Criblamydia</taxon>
    </lineage>
</organism>
<dbReference type="EC" id="5.4.2.11" evidence="5"/>
<dbReference type="Pfam" id="PF00300">
    <property type="entry name" value="His_Phos_1"/>
    <property type="match status" value="2"/>
</dbReference>
<comment type="similarity">
    <text evidence="1 5">Belongs to the phosphoglycerate mutase family. BPG-dependent PGAM subfamily.</text>
</comment>
<keyword evidence="10" id="KW-1185">Reference proteome</keyword>
<dbReference type="RefSeq" id="WP_041018130.1">
    <property type="nucleotide sequence ID" value="NZ_CCEJ010000008.1"/>
</dbReference>
<dbReference type="GO" id="GO:0006096">
    <property type="term" value="P:glycolytic process"/>
    <property type="evidence" value="ECO:0007669"/>
    <property type="project" value="UniProtKB-UniRule"/>
</dbReference>
<dbReference type="InterPro" id="IPR013078">
    <property type="entry name" value="His_Pase_superF_clade-1"/>
</dbReference>
<evidence type="ECO:0000256" key="7">
    <source>
        <dbReference type="PIRSR" id="PIRSR613078-2"/>
    </source>
</evidence>
<dbReference type="STRING" id="1437425.CSEC_1820"/>
<dbReference type="GO" id="GO:0004619">
    <property type="term" value="F:phosphoglycerate mutase activity"/>
    <property type="evidence" value="ECO:0007669"/>
    <property type="project" value="UniProtKB-UniRule"/>
</dbReference>
<dbReference type="PANTHER" id="PTHR11931">
    <property type="entry name" value="PHOSPHOGLYCERATE MUTASE"/>
    <property type="match status" value="1"/>
</dbReference>
<feature type="binding site" evidence="5 7">
    <location>
        <begin position="21"/>
        <end position="22"/>
    </location>
    <ligand>
        <name>substrate</name>
    </ligand>
</feature>
<dbReference type="AlphaFoldDB" id="A0A090E1L2"/>
<evidence type="ECO:0000256" key="5">
    <source>
        <dbReference type="HAMAP-Rule" id="MF_01039"/>
    </source>
</evidence>
<dbReference type="EMBL" id="CCEJ010000008">
    <property type="protein sequence ID" value="CDR34629.1"/>
    <property type="molecule type" value="Genomic_DNA"/>
</dbReference>
<dbReference type="Gene3D" id="3.40.50.1240">
    <property type="entry name" value="Phosphoglycerate mutase-like"/>
    <property type="match status" value="1"/>
</dbReference>
<dbReference type="UniPathway" id="UPA00109">
    <property type="reaction ID" value="UER00186"/>
</dbReference>
<proteinExistence type="inferred from homology"/>
<reference evidence="9" key="2">
    <citation type="submission" date="2014-09" db="EMBL/GenBank/DDBJ databases">
        <title>Criblamydia sequanensis harbors a mega-plasmid encoding arsenite resistance.</title>
        <authorList>
            <person name="Bertelli C."/>
            <person name="Goesmann A."/>
            <person name="Greub G."/>
        </authorList>
    </citation>
    <scope>NUCLEOTIDE SEQUENCE [LARGE SCALE GENOMIC DNA]</scope>
    <source>
        <strain evidence="9">CRIB-18</strain>
    </source>
</reference>
<reference evidence="9" key="1">
    <citation type="submission" date="2013-12" db="EMBL/GenBank/DDBJ databases">
        <authorList>
            <person name="Linke B."/>
        </authorList>
    </citation>
    <scope>NUCLEOTIDE SEQUENCE [LARGE SCALE GENOMIC DNA]</scope>
    <source>
        <strain evidence="9">CRIB-18</strain>
    </source>
</reference>
<feature type="binding site" evidence="5 7">
    <location>
        <position position="122"/>
    </location>
    <ligand>
        <name>substrate</name>
    </ligand>
</feature>
<evidence type="ECO:0000256" key="3">
    <source>
        <dbReference type="ARBA" id="ARBA00023152"/>
    </source>
</evidence>
<feature type="binding site" evidence="5 7">
    <location>
        <begin position="182"/>
        <end position="183"/>
    </location>
    <ligand>
        <name>substrate</name>
    </ligand>
</feature>
<evidence type="ECO:0000256" key="2">
    <source>
        <dbReference type="ARBA" id="ARBA00022432"/>
    </source>
</evidence>
<protein>
    <recommendedName>
        <fullName evidence="5">2,3-bisphosphoglycerate-dependent phosphoglycerate mutase</fullName>
        <shortName evidence="5">BPG-dependent PGAM</shortName>
        <shortName evidence="5">PGAM</shortName>
        <shortName evidence="5">Phosphoglyceromutase</shortName>
        <shortName evidence="5">dPGM</shortName>
        <ecNumber evidence="5">5.4.2.11</ecNumber>
    </recommendedName>
</protein>
<feature type="binding site" evidence="5 7">
    <location>
        <position position="58"/>
    </location>
    <ligand>
        <name>substrate</name>
    </ligand>
</feature>
<feature type="active site" description="Tele-phosphohistidine intermediate" evidence="5 6">
    <location>
        <position position="9"/>
    </location>
</feature>
<dbReference type="eggNOG" id="COG0588">
    <property type="taxonomic scope" value="Bacteria"/>
</dbReference>
<accession>A0A090E1L2</accession>
<dbReference type="Proteomes" id="UP000031552">
    <property type="component" value="Unassembled WGS sequence"/>
</dbReference>
<comment type="caution">
    <text evidence="9">The sequence shown here is derived from an EMBL/GenBank/DDBJ whole genome shotgun (WGS) entry which is preliminary data.</text>
</comment>
<evidence type="ECO:0000256" key="1">
    <source>
        <dbReference type="ARBA" id="ARBA00006717"/>
    </source>
</evidence>
<keyword evidence="2 5" id="KW-0312">Gluconeogenesis</keyword>
<dbReference type="SMART" id="SM00855">
    <property type="entry name" value="PGAM"/>
    <property type="match status" value="1"/>
</dbReference>
<gene>
    <name evidence="5 9" type="primary">gpmA</name>
    <name evidence="9" type="ORF">CSEC_1820</name>
</gene>
<feature type="binding site" evidence="5 7">
    <location>
        <begin position="111"/>
        <end position="114"/>
    </location>
    <ligand>
        <name>substrate</name>
    </ligand>
</feature>
<feature type="active site" description="Proton donor/acceptor" evidence="5 6">
    <location>
        <position position="111"/>
    </location>
</feature>
<feature type="binding site" evidence="5 7">
    <location>
        <begin position="8"/>
        <end position="15"/>
    </location>
    <ligand>
        <name>substrate</name>
    </ligand>
</feature>
<sequence length="225" mass="25915">MSLLILLRHGESEWNKLNLFTGWVDVPLSRKGIKEAEDAGKVIKDIKIDVAFTSTLIRAQMTLMLSLLDHPSGIPYLTHTGEGKLEEWAKVYNEKTFASLIPVYTSWHLNERMYGELQGKNKAEMMEEFGAEQVKLWRRSYDVAPPEGESLEMTAQRVIPYFEEMIVPHLREARNVFVCAHGNSLRAILMDLMGLNREEIIQLEIATGEPIIYEFKYGSFYRKES</sequence>
<dbReference type="SUPFAM" id="SSF53254">
    <property type="entry name" value="Phosphoglycerate mutase-like"/>
    <property type="match status" value="1"/>
</dbReference>
<feature type="binding site" evidence="5 7">
    <location>
        <begin position="138"/>
        <end position="139"/>
    </location>
    <ligand>
        <name>substrate</name>
    </ligand>
</feature>
<comment type="catalytic activity">
    <reaction evidence="5">
        <text>(2R)-2-phosphoglycerate = (2R)-3-phosphoglycerate</text>
        <dbReference type="Rhea" id="RHEA:15901"/>
        <dbReference type="ChEBI" id="CHEBI:58272"/>
        <dbReference type="ChEBI" id="CHEBI:58289"/>
        <dbReference type="EC" id="5.4.2.11"/>
    </reaction>
</comment>
<dbReference type="InterPro" id="IPR005952">
    <property type="entry name" value="Phosphogly_mut1"/>
</dbReference>
<dbReference type="CDD" id="cd07067">
    <property type="entry name" value="HP_PGM_like"/>
    <property type="match status" value="1"/>
</dbReference>
<evidence type="ECO:0000313" key="10">
    <source>
        <dbReference type="Proteomes" id="UP000031552"/>
    </source>
</evidence>